<sequence length="99" mass="11255">MEVSDFCGKLIMKGSYVIYNGTGTIGKVIDIKTENEATWAKLEDTDLWYKSNYLQAIEKIEKNGLKKESREDIKEKLKNRKKLVDEDIDMSSELCDGGG</sequence>
<comment type="caution">
    <text evidence="1">The sequence shown here is derived from an EMBL/GenBank/DDBJ whole genome shotgun (WGS) entry which is preliminary data.</text>
</comment>
<proteinExistence type="predicted"/>
<reference evidence="1 2" key="1">
    <citation type="journal article" date="2017" name="BMC Genomics">
        <title>Genomic analysis of methanogenic archaea reveals a shift towards energy conservation.</title>
        <authorList>
            <person name="Gilmore S.P."/>
            <person name="Henske J.K."/>
            <person name="Sexton J.A."/>
            <person name="Solomon K.V."/>
            <person name="Seppala S."/>
            <person name="Yoo J.I."/>
            <person name="Huyett L.M."/>
            <person name="Pressman A."/>
            <person name="Cogan J.Z."/>
            <person name="Kivenson V."/>
            <person name="Peng X."/>
            <person name="Tan Y."/>
            <person name="Valentine D.L."/>
            <person name="O'Malley M.A."/>
        </authorList>
    </citation>
    <scope>NUCLEOTIDE SEQUENCE [LARGE SCALE GENOMIC DNA]</scope>
    <source>
        <strain evidence="1 2">M.o.H.</strain>
    </source>
</reference>
<protein>
    <recommendedName>
        <fullName evidence="3">DUF2098 domain-containing protein</fullName>
    </recommendedName>
</protein>
<dbReference type="Proteomes" id="UP000217784">
    <property type="component" value="Unassembled WGS sequence"/>
</dbReference>
<gene>
    <name evidence="1" type="ORF">ASJ80_14955</name>
</gene>
<dbReference type="Pfam" id="PF09871">
    <property type="entry name" value="DUF2098"/>
    <property type="match status" value="1"/>
</dbReference>
<dbReference type="RefSeq" id="WP_069583573.1">
    <property type="nucleotide sequence ID" value="NZ_LMVM01000001.1"/>
</dbReference>
<dbReference type="AlphaFoldDB" id="A0A2A2H9Q6"/>
<keyword evidence="2" id="KW-1185">Reference proteome</keyword>
<evidence type="ECO:0000313" key="1">
    <source>
        <dbReference type="EMBL" id="PAV06129.1"/>
    </source>
</evidence>
<dbReference type="OrthoDB" id="52973at2157"/>
<organism evidence="1 2">
    <name type="scientific">Methanobacterium bryantii</name>
    <dbReference type="NCBI Taxonomy" id="2161"/>
    <lineage>
        <taxon>Archaea</taxon>
        <taxon>Methanobacteriati</taxon>
        <taxon>Methanobacteriota</taxon>
        <taxon>Methanomada group</taxon>
        <taxon>Methanobacteria</taxon>
        <taxon>Methanobacteriales</taxon>
        <taxon>Methanobacteriaceae</taxon>
        <taxon>Methanobacterium</taxon>
    </lineage>
</organism>
<dbReference type="EMBL" id="LMVM01000001">
    <property type="protein sequence ID" value="PAV06129.1"/>
    <property type="molecule type" value="Genomic_DNA"/>
</dbReference>
<name>A0A2A2H9Q6_METBR</name>
<accession>A0A2A2H9Q6</accession>
<evidence type="ECO:0000313" key="2">
    <source>
        <dbReference type="Proteomes" id="UP000217784"/>
    </source>
</evidence>
<dbReference type="InterPro" id="IPR019209">
    <property type="entry name" value="DUF2098"/>
</dbReference>
<dbReference type="PIRSF" id="PIRSF037053">
    <property type="entry name" value="UCP037053"/>
    <property type="match status" value="1"/>
</dbReference>
<dbReference type="InterPro" id="IPR017099">
    <property type="entry name" value="UCP037053"/>
</dbReference>
<evidence type="ECO:0008006" key="3">
    <source>
        <dbReference type="Google" id="ProtNLM"/>
    </source>
</evidence>